<sequence length="202" mass="21562">MSRAPTFVGDLPLPSRRYASPTLPLLLPLSAAEEGKMRRSKWREIEEIGRARARQPQAEQRDGVLLRGGDEHGCGGDGRFLDPEPARSAGAAAATPAFSAARSSPLPRCCCCHACVAAGLTVSFSLITPTVNDTTAPAKPAEAGPQLKLLVGKRSLRVPYAEAPKDAVDFLIVLLCVLLADADFSLEEFGDSLCPRANPLRW</sequence>
<dbReference type="EnsemblPlants" id="OMERI05G05970.1">
    <property type="protein sequence ID" value="OMERI05G05970.1"/>
    <property type="gene ID" value="OMERI05G05970"/>
</dbReference>
<name>A0A0E0DN73_9ORYZ</name>
<dbReference type="AlphaFoldDB" id="A0A0E0DN73"/>
<keyword evidence="2" id="KW-1185">Reference proteome</keyword>
<dbReference type="Proteomes" id="UP000008021">
    <property type="component" value="Chromosome 5"/>
</dbReference>
<reference evidence="1" key="1">
    <citation type="submission" date="2015-04" db="UniProtKB">
        <authorList>
            <consortium name="EnsemblPlants"/>
        </authorList>
    </citation>
    <scope>IDENTIFICATION</scope>
</reference>
<evidence type="ECO:0000313" key="2">
    <source>
        <dbReference type="Proteomes" id="UP000008021"/>
    </source>
</evidence>
<organism evidence="1">
    <name type="scientific">Oryza meridionalis</name>
    <dbReference type="NCBI Taxonomy" id="40149"/>
    <lineage>
        <taxon>Eukaryota</taxon>
        <taxon>Viridiplantae</taxon>
        <taxon>Streptophyta</taxon>
        <taxon>Embryophyta</taxon>
        <taxon>Tracheophyta</taxon>
        <taxon>Spermatophyta</taxon>
        <taxon>Magnoliopsida</taxon>
        <taxon>Liliopsida</taxon>
        <taxon>Poales</taxon>
        <taxon>Poaceae</taxon>
        <taxon>BOP clade</taxon>
        <taxon>Oryzoideae</taxon>
        <taxon>Oryzeae</taxon>
        <taxon>Oryzinae</taxon>
        <taxon>Oryza</taxon>
    </lineage>
</organism>
<dbReference type="Gramene" id="OMERI05G05970.1">
    <property type="protein sequence ID" value="OMERI05G05970.1"/>
    <property type="gene ID" value="OMERI05G05970"/>
</dbReference>
<proteinExistence type="predicted"/>
<protein>
    <submittedName>
        <fullName evidence="1">Uncharacterized protein</fullName>
    </submittedName>
</protein>
<evidence type="ECO:0000313" key="1">
    <source>
        <dbReference type="EnsemblPlants" id="OMERI05G05970.1"/>
    </source>
</evidence>
<accession>A0A0E0DN73</accession>
<dbReference type="HOGENOM" id="CLU_1356567_0_0_1"/>
<reference evidence="1" key="2">
    <citation type="submission" date="2018-05" db="EMBL/GenBank/DDBJ databases">
        <title>OmerRS3 (Oryza meridionalis Reference Sequence Version 3).</title>
        <authorList>
            <person name="Zhang J."/>
            <person name="Kudrna D."/>
            <person name="Lee S."/>
            <person name="Talag J."/>
            <person name="Welchert J."/>
            <person name="Wing R.A."/>
        </authorList>
    </citation>
    <scope>NUCLEOTIDE SEQUENCE [LARGE SCALE GENOMIC DNA]</scope>
    <source>
        <strain evidence="1">cv. OR44</strain>
    </source>
</reference>
<dbReference type="STRING" id="40149.A0A0E0DN73"/>